<feature type="domain" description="Rv2993c-like N-terminal" evidence="4">
    <location>
        <begin position="1"/>
        <end position="64"/>
    </location>
</feature>
<dbReference type="InterPro" id="IPR036663">
    <property type="entry name" value="Fumarylacetoacetase_C_sf"/>
</dbReference>
<dbReference type="GO" id="GO:0046872">
    <property type="term" value="F:metal ion binding"/>
    <property type="evidence" value="ECO:0007669"/>
    <property type="project" value="UniProtKB-KW"/>
</dbReference>
<dbReference type="Pfam" id="PF01557">
    <property type="entry name" value="FAA_hydrolase"/>
    <property type="match status" value="1"/>
</dbReference>
<dbReference type="GO" id="GO:0044281">
    <property type="term" value="P:small molecule metabolic process"/>
    <property type="evidence" value="ECO:0007669"/>
    <property type="project" value="UniProtKB-ARBA"/>
</dbReference>
<dbReference type="EC" id="3.7.-.-" evidence="5"/>
<feature type="domain" description="Fumarylacetoacetase-like C-terminal" evidence="3">
    <location>
        <begin position="70"/>
        <end position="265"/>
    </location>
</feature>
<dbReference type="GO" id="GO:0016787">
    <property type="term" value="F:hydrolase activity"/>
    <property type="evidence" value="ECO:0007669"/>
    <property type="project" value="UniProtKB-KW"/>
</dbReference>
<evidence type="ECO:0000313" key="5">
    <source>
        <dbReference type="EMBL" id="MFC6764437.1"/>
    </source>
</evidence>
<evidence type="ECO:0000313" key="6">
    <source>
        <dbReference type="Proteomes" id="UP001596383"/>
    </source>
</evidence>
<comment type="caution">
    <text evidence="5">The sequence shown here is derived from an EMBL/GenBank/DDBJ whole genome shotgun (WGS) entry which is preliminary data.</text>
</comment>
<protein>
    <submittedName>
        <fullName evidence="5">Fumarylacetoacetate hydrolase family protein</fullName>
        <ecNumber evidence="5">3.7.-.-</ecNumber>
    </submittedName>
</protein>
<dbReference type="Proteomes" id="UP001596383">
    <property type="component" value="Unassembled WGS sequence"/>
</dbReference>
<comment type="similarity">
    <text evidence="1">Belongs to the FAH family.</text>
</comment>
<dbReference type="RefSeq" id="WP_377042266.1">
    <property type="nucleotide sequence ID" value="NZ_JAQIVI010000081.1"/>
</dbReference>
<evidence type="ECO:0000256" key="2">
    <source>
        <dbReference type="ARBA" id="ARBA00022723"/>
    </source>
</evidence>
<evidence type="ECO:0000259" key="4">
    <source>
        <dbReference type="Pfam" id="PF10370"/>
    </source>
</evidence>
<evidence type="ECO:0000259" key="3">
    <source>
        <dbReference type="Pfam" id="PF01557"/>
    </source>
</evidence>
<keyword evidence="5" id="KW-0378">Hydrolase</keyword>
<evidence type="ECO:0000256" key="1">
    <source>
        <dbReference type="ARBA" id="ARBA00010211"/>
    </source>
</evidence>
<dbReference type="SUPFAM" id="SSF56529">
    <property type="entry name" value="FAH"/>
    <property type="match status" value="1"/>
</dbReference>
<gene>
    <name evidence="5" type="ORF">ACFQE6_05130</name>
</gene>
<dbReference type="AlphaFoldDB" id="A0ABD5SHC8"/>
<sequence length="276" mass="30866">MKFARFNGEKLGFVNDDTVVDLTDEFDLTTNDPLREFINGDYDLDDIEATGDTYPLSDVRLESPVRRPGKIVAAPLNYEEHVEEMGVEMDIAERGYFLKAASSLIGPSDTIELPYIDERFDYEIELAFILDDEVKDIPAEEVWDNVFGYTILLDISLRGDQDRSNRKSFDTFTVVGPYVVTPDEVGDPQALDMELRLNGEVRQSVNTEKMIYSCADIVQYASIGATIEAGDIVTTGTPKGVGELQAEDRIDAQIENIGSLEIPVVERDVRFADLDV</sequence>
<accession>A0ABD5SHC8</accession>
<dbReference type="Pfam" id="PF10370">
    <property type="entry name" value="Rv2993c-like_N"/>
    <property type="match status" value="1"/>
</dbReference>
<dbReference type="InterPro" id="IPR011234">
    <property type="entry name" value="Fumarylacetoacetase-like_C"/>
</dbReference>
<dbReference type="Gene3D" id="3.90.850.10">
    <property type="entry name" value="Fumarylacetoacetase-like, C-terminal domain"/>
    <property type="match status" value="1"/>
</dbReference>
<dbReference type="EMBL" id="JBHSWV010000081">
    <property type="protein sequence ID" value="MFC6764437.1"/>
    <property type="molecule type" value="Genomic_DNA"/>
</dbReference>
<proteinExistence type="inferred from homology"/>
<dbReference type="PANTHER" id="PTHR42796:SF4">
    <property type="entry name" value="FUMARYLACETOACETATE HYDROLASE DOMAIN-CONTAINING PROTEIN 2A"/>
    <property type="match status" value="1"/>
</dbReference>
<organism evidence="5 6">
    <name type="scientific">Natrinema soli</name>
    <dbReference type="NCBI Taxonomy" id="1930624"/>
    <lineage>
        <taxon>Archaea</taxon>
        <taxon>Methanobacteriati</taxon>
        <taxon>Methanobacteriota</taxon>
        <taxon>Stenosarchaea group</taxon>
        <taxon>Halobacteria</taxon>
        <taxon>Halobacteriales</taxon>
        <taxon>Natrialbaceae</taxon>
        <taxon>Natrinema</taxon>
    </lineage>
</organism>
<dbReference type="InterPro" id="IPR051121">
    <property type="entry name" value="FAH"/>
</dbReference>
<name>A0ABD5SHC8_9EURY</name>
<keyword evidence="2" id="KW-0479">Metal-binding</keyword>
<dbReference type="PANTHER" id="PTHR42796">
    <property type="entry name" value="FUMARYLACETOACETATE HYDROLASE DOMAIN-CONTAINING PROTEIN 2A-RELATED"/>
    <property type="match status" value="1"/>
</dbReference>
<dbReference type="InterPro" id="IPR018833">
    <property type="entry name" value="Rv2993c-like_N"/>
</dbReference>
<reference evidence="5 6" key="1">
    <citation type="journal article" date="2019" name="Int. J. Syst. Evol. Microbiol.">
        <title>The Global Catalogue of Microorganisms (GCM) 10K type strain sequencing project: providing services to taxonomists for standard genome sequencing and annotation.</title>
        <authorList>
            <consortium name="The Broad Institute Genomics Platform"/>
            <consortium name="The Broad Institute Genome Sequencing Center for Infectious Disease"/>
            <person name="Wu L."/>
            <person name="Ma J."/>
        </authorList>
    </citation>
    <scope>NUCLEOTIDE SEQUENCE [LARGE SCALE GENOMIC DNA]</scope>
    <source>
        <strain evidence="5 6">LMG 29247</strain>
    </source>
</reference>
<keyword evidence="6" id="KW-1185">Reference proteome</keyword>